<evidence type="ECO:0000256" key="9">
    <source>
        <dbReference type="ARBA" id="ARBA00023012"/>
    </source>
</evidence>
<dbReference type="InterPro" id="IPR036097">
    <property type="entry name" value="HisK_dim/P_sf"/>
</dbReference>
<dbReference type="GO" id="GO:0016301">
    <property type="term" value="F:kinase activity"/>
    <property type="evidence" value="ECO:0007669"/>
    <property type="project" value="UniProtKB-KW"/>
</dbReference>
<reference evidence="14" key="1">
    <citation type="submission" date="2024-05" db="EMBL/GenBank/DDBJ databases">
        <title>Genome Sequences of Four Agar- Degrading Marine Bacteria.</title>
        <authorList>
            <person name="Phillips E.K."/>
            <person name="Shaffer J.C."/>
            <person name="Henson M.W."/>
            <person name="Temperton B."/>
            <person name="Thrash C.J."/>
            <person name="Martin M.O."/>
        </authorList>
    </citation>
    <scope>NUCLEOTIDE SEQUENCE</scope>
    <source>
        <strain evidence="14">EKP203</strain>
    </source>
</reference>
<evidence type="ECO:0000256" key="1">
    <source>
        <dbReference type="ARBA" id="ARBA00000085"/>
    </source>
</evidence>
<organism evidence="14 15">
    <name type="scientific">Vibrio agarivorans</name>
    <dbReference type="NCBI Taxonomy" id="153622"/>
    <lineage>
        <taxon>Bacteria</taxon>
        <taxon>Pseudomonadati</taxon>
        <taxon>Pseudomonadota</taxon>
        <taxon>Gammaproteobacteria</taxon>
        <taxon>Vibrionales</taxon>
        <taxon>Vibrionaceae</taxon>
        <taxon>Vibrio</taxon>
    </lineage>
</organism>
<feature type="domain" description="HAMP" evidence="13">
    <location>
        <begin position="189"/>
        <end position="247"/>
    </location>
</feature>
<dbReference type="InterPro" id="IPR005467">
    <property type="entry name" value="His_kinase_dom"/>
</dbReference>
<protein>
    <recommendedName>
        <fullName evidence="3">histidine kinase</fullName>
        <ecNumber evidence="3">2.7.13.3</ecNumber>
    </recommendedName>
</protein>
<feature type="transmembrane region" description="Helical" evidence="11">
    <location>
        <begin position="165"/>
        <end position="187"/>
    </location>
</feature>
<dbReference type="Gene3D" id="1.10.287.130">
    <property type="match status" value="1"/>
</dbReference>
<gene>
    <name evidence="14" type="ORF">QWJ08_04450</name>
</gene>
<evidence type="ECO:0000259" key="12">
    <source>
        <dbReference type="PROSITE" id="PS50109"/>
    </source>
</evidence>
<dbReference type="Proteomes" id="UP001169719">
    <property type="component" value="Unassembled WGS sequence"/>
</dbReference>
<comment type="catalytic activity">
    <reaction evidence="1">
        <text>ATP + protein L-histidine = ADP + protein N-phospho-L-histidine.</text>
        <dbReference type="EC" id="2.7.13.3"/>
    </reaction>
</comment>
<dbReference type="InterPro" id="IPR003661">
    <property type="entry name" value="HisK_dim/P_dom"/>
</dbReference>
<evidence type="ECO:0000256" key="5">
    <source>
        <dbReference type="ARBA" id="ARBA00022679"/>
    </source>
</evidence>
<keyword evidence="9" id="KW-0902">Two-component regulatory system</keyword>
<dbReference type="InterPro" id="IPR003594">
    <property type="entry name" value="HATPase_dom"/>
</dbReference>
<evidence type="ECO:0000256" key="11">
    <source>
        <dbReference type="SAM" id="Phobius"/>
    </source>
</evidence>
<evidence type="ECO:0000259" key="13">
    <source>
        <dbReference type="PROSITE" id="PS50885"/>
    </source>
</evidence>
<dbReference type="Pfam" id="PF02518">
    <property type="entry name" value="HATPase_c"/>
    <property type="match status" value="1"/>
</dbReference>
<dbReference type="Pfam" id="PF00512">
    <property type="entry name" value="HisKA"/>
    <property type="match status" value="1"/>
</dbReference>
<feature type="transmembrane region" description="Helical" evidence="11">
    <location>
        <begin position="21"/>
        <end position="45"/>
    </location>
</feature>
<dbReference type="PROSITE" id="PS50885">
    <property type="entry name" value="HAMP"/>
    <property type="match status" value="1"/>
</dbReference>
<name>A0ABT7XXY9_9VIBR</name>
<evidence type="ECO:0000256" key="8">
    <source>
        <dbReference type="ARBA" id="ARBA00022989"/>
    </source>
</evidence>
<evidence type="ECO:0000256" key="6">
    <source>
        <dbReference type="ARBA" id="ARBA00022692"/>
    </source>
</evidence>
<dbReference type="InterPro" id="IPR003660">
    <property type="entry name" value="HAMP_dom"/>
</dbReference>
<feature type="domain" description="Histidine kinase" evidence="12">
    <location>
        <begin position="255"/>
        <end position="466"/>
    </location>
</feature>
<comment type="caution">
    <text evidence="14">The sequence shown here is derived from an EMBL/GenBank/DDBJ whole genome shotgun (WGS) entry which is preliminary data.</text>
</comment>
<evidence type="ECO:0000313" key="15">
    <source>
        <dbReference type="Proteomes" id="UP001169719"/>
    </source>
</evidence>
<evidence type="ECO:0000256" key="3">
    <source>
        <dbReference type="ARBA" id="ARBA00012438"/>
    </source>
</evidence>
<evidence type="ECO:0000256" key="4">
    <source>
        <dbReference type="ARBA" id="ARBA00022553"/>
    </source>
</evidence>
<dbReference type="PROSITE" id="PS50109">
    <property type="entry name" value="HIS_KIN"/>
    <property type="match status" value="1"/>
</dbReference>
<dbReference type="PANTHER" id="PTHR45436">
    <property type="entry name" value="SENSOR HISTIDINE KINASE YKOH"/>
    <property type="match status" value="1"/>
</dbReference>
<dbReference type="CDD" id="cd00082">
    <property type="entry name" value="HisKA"/>
    <property type="match status" value="1"/>
</dbReference>
<dbReference type="PRINTS" id="PR00344">
    <property type="entry name" value="BCTRLSENSOR"/>
</dbReference>
<dbReference type="InterPro" id="IPR004358">
    <property type="entry name" value="Sig_transdc_His_kin-like_C"/>
</dbReference>
<evidence type="ECO:0000256" key="2">
    <source>
        <dbReference type="ARBA" id="ARBA00004370"/>
    </source>
</evidence>
<evidence type="ECO:0000313" key="14">
    <source>
        <dbReference type="EMBL" id="MDN2480632.1"/>
    </source>
</evidence>
<dbReference type="EC" id="2.7.13.3" evidence="3"/>
<keyword evidence="8 11" id="KW-1133">Transmembrane helix</keyword>
<evidence type="ECO:0000256" key="7">
    <source>
        <dbReference type="ARBA" id="ARBA00022777"/>
    </source>
</evidence>
<evidence type="ECO:0000256" key="10">
    <source>
        <dbReference type="ARBA" id="ARBA00023136"/>
    </source>
</evidence>
<dbReference type="InterPro" id="IPR050428">
    <property type="entry name" value="TCS_sensor_his_kinase"/>
</dbReference>
<dbReference type="InterPro" id="IPR036890">
    <property type="entry name" value="HATPase_C_sf"/>
</dbReference>
<sequence>MIKSSLSTLGRTIQQLWQRHSLWRLSILVAVMLWLTVALALFAVYQLSIQPLVRSKHQLISQHVEQLNSAAELNNGSNIEQWLDDTLYENQNILTVIKSPNGHVSGALSHIPNALPTCPSIAPFPIIREGNDAISILEGCSFKIHDHQVLIATNNEYIREIQENFVNAALTIMALSFFIALIPGWIIRRKISHQLNAINHVVGKIEQGHFDSRIPLAASKPEFAQDEWARIGLFINRMLNEVESSVNQIQGVTDAIAHDLRTPLTRIKNRLTAAEQEPDPTKKALALNELHHHFDEILVTFNAMLELSKLEALRETDQFGQVDFEAIAKDAIELIEPMLDDKQQTISLTSTPCHLHGDRSLLFRMLYNLIDNAHKYSPKGASITLEITPKQMTLTDTGPGIAPNLRHKVFQRLYRVDTSRNTPGHGLGLALVAAVVKLHGASISLDYANQDEKIGLCTTILFAEKDY</sequence>
<keyword evidence="6 11" id="KW-0812">Transmembrane</keyword>
<dbReference type="SMART" id="SM00387">
    <property type="entry name" value="HATPase_c"/>
    <property type="match status" value="1"/>
</dbReference>
<accession>A0ABT7XXY9</accession>
<dbReference type="Gene3D" id="3.30.565.10">
    <property type="entry name" value="Histidine kinase-like ATPase, C-terminal domain"/>
    <property type="match status" value="1"/>
</dbReference>
<dbReference type="PANTHER" id="PTHR45436:SF8">
    <property type="entry name" value="HISTIDINE KINASE"/>
    <property type="match status" value="1"/>
</dbReference>
<comment type="subcellular location">
    <subcellularLocation>
        <location evidence="2">Membrane</location>
    </subcellularLocation>
</comment>
<dbReference type="SUPFAM" id="SSF55874">
    <property type="entry name" value="ATPase domain of HSP90 chaperone/DNA topoisomerase II/histidine kinase"/>
    <property type="match status" value="1"/>
</dbReference>
<dbReference type="SUPFAM" id="SSF47384">
    <property type="entry name" value="Homodimeric domain of signal transducing histidine kinase"/>
    <property type="match status" value="1"/>
</dbReference>
<dbReference type="SMART" id="SM00388">
    <property type="entry name" value="HisKA"/>
    <property type="match status" value="1"/>
</dbReference>
<keyword evidence="7 14" id="KW-0418">Kinase</keyword>
<proteinExistence type="predicted"/>
<keyword evidence="10 11" id="KW-0472">Membrane</keyword>
<dbReference type="EMBL" id="JAUEOZ010000001">
    <property type="protein sequence ID" value="MDN2480632.1"/>
    <property type="molecule type" value="Genomic_DNA"/>
</dbReference>
<keyword evidence="5" id="KW-0808">Transferase</keyword>
<dbReference type="RefSeq" id="WP_289960837.1">
    <property type="nucleotide sequence ID" value="NZ_JAUEOZ010000001.1"/>
</dbReference>
<keyword evidence="15" id="KW-1185">Reference proteome</keyword>
<dbReference type="Gene3D" id="6.10.340.10">
    <property type="match status" value="1"/>
</dbReference>
<keyword evidence="4" id="KW-0597">Phosphoprotein</keyword>